<name>A0A3P7PFE8_9FIRM</name>
<dbReference type="AlphaFoldDB" id="A0A3P7PFE8"/>
<evidence type="ECO:0000313" key="2">
    <source>
        <dbReference type="EMBL" id="VDN48773.1"/>
    </source>
</evidence>
<evidence type="ECO:0000256" key="1">
    <source>
        <dbReference type="SAM" id="Phobius"/>
    </source>
</evidence>
<protein>
    <submittedName>
        <fullName evidence="2">Uncharacterized protein</fullName>
    </submittedName>
</protein>
<sequence length="128" mass="15064">MNYWPDDKHITDHREGPDFWMKWIKIASILGWIMVGTIIVMFDQARPQIYSILDMHYNKISTTTWNQDILMGTFILSICTFVFILISLLANAQRLKRKVDRVRISLVVTMFISLGFMLGLFIWYLGTL</sequence>
<dbReference type="OrthoDB" id="6119503at2"/>
<dbReference type="EMBL" id="LR130778">
    <property type="protein sequence ID" value="VDN48773.1"/>
    <property type="molecule type" value="Genomic_DNA"/>
</dbReference>
<keyword evidence="1" id="KW-0812">Transmembrane</keyword>
<organism evidence="2 3">
    <name type="scientific">Petrocella atlantisensis</name>
    <dbReference type="NCBI Taxonomy" id="2173034"/>
    <lineage>
        <taxon>Bacteria</taxon>
        <taxon>Bacillati</taxon>
        <taxon>Bacillota</taxon>
        <taxon>Clostridia</taxon>
        <taxon>Lachnospirales</taxon>
        <taxon>Vallitaleaceae</taxon>
        <taxon>Petrocella</taxon>
    </lineage>
</organism>
<keyword evidence="1" id="KW-1133">Transmembrane helix</keyword>
<feature type="transmembrane region" description="Helical" evidence="1">
    <location>
        <begin position="104"/>
        <end position="125"/>
    </location>
</feature>
<feature type="transmembrane region" description="Helical" evidence="1">
    <location>
        <begin position="69"/>
        <end position="92"/>
    </location>
</feature>
<dbReference type="RefSeq" id="WP_125137857.1">
    <property type="nucleotide sequence ID" value="NZ_LR130778.1"/>
</dbReference>
<gene>
    <name evidence="2" type="ORF">PATL70BA_2866</name>
</gene>
<dbReference type="Proteomes" id="UP000279029">
    <property type="component" value="Chromosome"/>
</dbReference>
<feature type="transmembrane region" description="Helical" evidence="1">
    <location>
        <begin position="23"/>
        <end position="42"/>
    </location>
</feature>
<keyword evidence="1" id="KW-0472">Membrane</keyword>
<proteinExistence type="predicted"/>
<reference evidence="2 3" key="1">
    <citation type="submission" date="2018-09" db="EMBL/GenBank/DDBJ databases">
        <authorList>
            <person name="Postec A."/>
        </authorList>
    </citation>
    <scope>NUCLEOTIDE SEQUENCE [LARGE SCALE GENOMIC DNA]</scope>
    <source>
        <strain evidence="2">70B-A</strain>
    </source>
</reference>
<accession>A0A3P7PFE8</accession>
<dbReference type="KEGG" id="cbar:PATL70BA_2866"/>
<evidence type="ECO:0000313" key="3">
    <source>
        <dbReference type="Proteomes" id="UP000279029"/>
    </source>
</evidence>
<keyword evidence="3" id="KW-1185">Reference proteome</keyword>